<dbReference type="InterPro" id="IPR027268">
    <property type="entry name" value="Peptidase_M4/M1_CTD_sf"/>
</dbReference>
<accession>A0A8X7NNN2</accession>
<dbReference type="GO" id="GO:0008270">
    <property type="term" value="F:zinc ion binding"/>
    <property type="evidence" value="ECO:0007669"/>
    <property type="project" value="UniProtKB-UniRule"/>
</dbReference>
<keyword evidence="6 9" id="KW-0862">Zinc</keyword>
<comment type="similarity">
    <text evidence="1 11">Belongs to the peptidase M1 family.</text>
</comment>
<dbReference type="InterPro" id="IPR024571">
    <property type="entry name" value="ERAP1-like_C_dom"/>
</dbReference>
<dbReference type="PANTHER" id="PTHR11533:SF171">
    <property type="entry name" value="AMINOPEPTIDASE"/>
    <property type="match status" value="1"/>
</dbReference>
<dbReference type="GO" id="GO:0070006">
    <property type="term" value="F:metalloaminopeptidase activity"/>
    <property type="evidence" value="ECO:0007669"/>
    <property type="project" value="TreeGrafter"/>
</dbReference>
<feature type="binding site" evidence="9">
    <location>
        <position position="338"/>
    </location>
    <ligand>
        <name>Zn(2+)</name>
        <dbReference type="ChEBI" id="CHEBI:29105"/>
        <note>catalytic</note>
    </ligand>
</feature>
<gene>
    <name evidence="15" type="ORF">FOB60_002822</name>
</gene>
<evidence type="ECO:0000256" key="1">
    <source>
        <dbReference type="ARBA" id="ARBA00010136"/>
    </source>
</evidence>
<evidence type="ECO:0000259" key="14">
    <source>
        <dbReference type="Pfam" id="PF17900"/>
    </source>
</evidence>
<dbReference type="GO" id="GO:0042277">
    <property type="term" value="F:peptide binding"/>
    <property type="evidence" value="ECO:0007669"/>
    <property type="project" value="TreeGrafter"/>
</dbReference>
<dbReference type="EMBL" id="JABWAB010000004">
    <property type="protein sequence ID" value="KAF6052566.1"/>
    <property type="molecule type" value="Genomic_DNA"/>
</dbReference>
<keyword evidence="5 11" id="KW-0378">Hydrolase</keyword>
<feature type="domain" description="Aminopeptidase N-like N-terminal" evidence="14">
    <location>
        <begin position="18"/>
        <end position="203"/>
    </location>
</feature>
<keyword evidence="3 11" id="KW-0645">Protease</keyword>
<dbReference type="GO" id="GO:0005737">
    <property type="term" value="C:cytoplasm"/>
    <property type="evidence" value="ECO:0007669"/>
    <property type="project" value="TreeGrafter"/>
</dbReference>
<dbReference type="OrthoDB" id="10031169at2759"/>
<dbReference type="InterPro" id="IPR050344">
    <property type="entry name" value="Peptidase_M1_aminopeptidases"/>
</dbReference>
<dbReference type="AlphaFoldDB" id="A0A8X7NNN2"/>
<keyword evidence="7 11" id="KW-0482">Metalloprotease</keyword>
<evidence type="ECO:0000256" key="10">
    <source>
        <dbReference type="PIRSR" id="PIRSR634016-4"/>
    </source>
</evidence>
<evidence type="ECO:0000256" key="6">
    <source>
        <dbReference type="ARBA" id="ARBA00022833"/>
    </source>
</evidence>
<comment type="cofactor">
    <cofactor evidence="9 11">
        <name>Zn(2+)</name>
        <dbReference type="ChEBI" id="CHEBI:29105"/>
    </cofactor>
    <text evidence="9 11">Binds 1 zinc ion per subunit.</text>
</comment>
<evidence type="ECO:0000313" key="16">
    <source>
        <dbReference type="Proteomes" id="UP000590412"/>
    </source>
</evidence>
<reference evidence="15" key="1">
    <citation type="submission" date="2020-03" db="EMBL/GenBank/DDBJ databases">
        <title>FDA dAtabase for Regulatory Grade micrObial Sequences (FDA-ARGOS): Supporting development and validation of Infectious Disease Dx tests.</title>
        <authorList>
            <person name="Campos J."/>
            <person name="Goldberg B."/>
            <person name="Tallon L."/>
            <person name="Sadzewicz L."/>
            <person name="Vavikolanu K."/>
            <person name="Mehta A."/>
            <person name="Aluvathingal J."/>
            <person name="Nadendla S."/>
            <person name="Nandy P."/>
            <person name="Geyer C."/>
            <person name="Yan Y."/>
            <person name="Sichtig H."/>
        </authorList>
    </citation>
    <scope>NUCLEOTIDE SEQUENCE [LARGE SCALE GENOMIC DNA]</scope>
    <source>
        <strain evidence="15">FDAARGOS_652</strain>
    </source>
</reference>
<dbReference type="CDD" id="cd09601">
    <property type="entry name" value="M1_APN-Q_like"/>
    <property type="match status" value="1"/>
</dbReference>
<feature type="domain" description="ERAP1-like C-terminal" evidence="13">
    <location>
        <begin position="535"/>
        <end position="855"/>
    </location>
</feature>
<dbReference type="Gene3D" id="1.10.390.10">
    <property type="entry name" value="Neutral Protease Domain 2"/>
    <property type="match status" value="1"/>
</dbReference>
<dbReference type="PANTHER" id="PTHR11533">
    <property type="entry name" value="PROTEASE M1 ZINC METALLOPROTEASE"/>
    <property type="match status" value="1"/>
</dbReference>
<dbReference type="SUPFAM" id="SSF63737">
    <property type="entry name" value="Leukotriene A4 hydrolase N-terminal domain"/>
    <property type="match status" value="1"/>
</dbReference>
<feature type="active site" description="Proton acceptor" evidence="8">
    <location>
        <position position="316"/>
    </location>
</feature>
<evidence type="ECO:0000259" key="13">
    <source>
        <dbReference type="Pfam" id="PF11838"/>
    </source>
</evidence>
<dbReference type="FunFam" id="1.10.390.10:FF:000001">
    <property type="entry name" value="Aminopeptidase"/>
    <property type="match status" value="1"/>
</dbReference>
<sequence length="875" mass="99305">MTHSNNTPYYEALPTNLKPVHYNVSIADIDLINDTFKGVVEIDLNVIEPTDEIHLNYRDITVSKENIEITYGEKVVPIESLTEFKTKEYFVIKLKSTLETGKAFVKINYDAIVQTNMAGFYKSAYLEDGVEKAMLSTQFEATDARRAFPCLDEPLLKATFKVRITANSEWTIISNTPVESQSDASDGLKTVEFEKTPIMSTYLLAWACGDFEYVESFTKDEYNGKPLPVRIYTTKGYIHEAQLASEITPKIVDYFSKIFQIKYPLPKLDLIAVHSFSHNAMENWGLITYRSTALLYNETKSDPSYKQKVAYVVAHELAHQWFGNLVTMKWWDELWLNEGFATWVGFLAVDYLYPEWDIFSEFVSESLQQALELDGLRNSHPIEVPVVDALDIDQVFDAISYLKGASTILMISKYLGTDLFLKGVSSYLSKNKYGNATSHDLWTSVGEVSGKPIDRLMDTWIKKVGFPLVNVETNTQKKLLLSQARFLNGGDVKPDEDESIWWVPLNAKSDSPIPLDSFDQRNASVDDVDLKNGKFIINSDTAGFYRVNYSDEILTQNVIAHFDSLTSRDKVGIIADSAALACAGNNSTTNFLKLVEKIVPQLDDDYVVWLELGKKLNQFSIVFTTEESRSKINAFLKSVYSKSAIAIVDKLKTAPRGNHNSNFIQTKLRSEILTKAGKLQIPEVYDYALSLFSSDEPIQPWLRSFVYSTIASSPDFTEDQFNKILKLVTHPDSLDSREVALAALGSVTNKTISSQLIALLVKPDIIPTMDAHFLGSRLSANSATRDEFLDFFLDNYDASFYQIMSANMVVLDRFVKLTLKNFQSLEKLNKIDKFFKTRDVHGFERALKQSLDHVRINANWYARDHDEVMSFLEKY</sequence>
<organism evidence="15 16">
    <name type="scientific">Candida parapsilosis</name>
    <name type="common">Yeast</name>
    <dbReference type="NCBI Taxonomy" id="5480"/>
    <lineage>
        <taxon>Eukaryota</taxon>
        <taxon>Fungi</taxon>
        <taxon>Dikarya</taxon>
        <taxon>Ascomycota</taxon>
        <taxon>Saccharomycotina</taxon>
        <taxon>Pichiomycetes</taxon>
        <taxon>Debaryomycetaceae</taxon>
        <taxon>Candida/Lodderomyces clade</taxon>
        <taxon>Candida</taxon>
    </lineage>
</organism>
<evidence type="ECO:0000259" key="12">
    <source>
        <dbReference type="Pfam" id="PF01433"/>
    </source>
</evidence>
<dbReference type="Pfam" id="PF11838">
    <property type="entry name" value="ERAP1_C"/>
    <property type="match status" value="1"/>
</dbReference>
<dbReference type="InterPro" id="IPR014782">
    <property type="entry name" value="Peptidase_M1_dom"/>
</dbReference>
<keyword evidence="4 9" id="KW-0479">Metal-binding</keyword>
<dbReference type="Pfam" id="PF01433">
    <property type="entry name" value="Peptidase_M1"/>
    <property type="match status" value="1"/>
</dbReference>
<protein>
    <recommendedName>
        <fullName evidence="11">Aminopeptidase</fullName>
        <ecNumber evidence="11">3.4.11.-</ecNumber>
    </recommendedName>
</protein>
<dbReference type="PRINTS" id="PR00756">
    <property type="entry name" value="ALADIPTASE"/>
</dbReference>
<dbReference type="Gene3D" id="2.60.40.1730">
    <property type="entry name" value="tricorn interacting facor f3 domain"/>
    <property type="match status" value="1"/>
</dbReference>
<evidence type="ECO:0000313" key="15">
    <source>
        <dbReference type="EMBL" id="KAF6052566.1"/>
    </source>
</evidence>
<name>A0A8X7NNN2_CANPA</name>
<evidence type="ECO:0000256" key="4">
    <source>
        <dbReference type="ARBA" id="ARBA00022723"/>
    </source>
</evidence>
<evidence type="ECO:0000256" key="11">
    <source>
        <dbReference type="RuleBase" id="RU364040"/>
    </source>
</evidence>
<dbReference type="InterPro" id="IPR034016">
    <property type="entry name" value="M1_APN-typ"/>
</dbReference>
<feature type="site" description="Transition state stabilizer" evidence="10">
    <location>
        <position position="401"/>
    </location>
</feature>
<dbReference type="SUPFAM" id="SSF55486">
    <property type="entry name" value="Metalloproteases ('zincins'), catalytic domain"/>
    <property type="match status" value="1"/>
</dbReference>
<evidence type="ECO:0000256" key="3">
    <source>
        <dbReference type="ARBA" id="ARBA00022670"/>
    </source>
</evidence>
<evidence type="ECO:0000256" key="9">
    <source>
        <dbReference type="PIRSR" id="PIRSR634016-3"/>
    </source>
</evidence>
<dbReference type="GO" id="GO:0016020">
    <property type="term" value="C:membrane"/>
    <property type="evidence" value="ECO:0007669"/>
    <property type="project" value="TreeGrafter"/>
</dbReference>
<evidence type="ECO:0000256" key="8">
    <source>
        <dbReference type="PIRSR" id="PIRSR634016-1"/>
    </source>
</evidence>
<evidence type="ECO:0000256" key="7">
    <source>
        <dbReference type="ARBA" id="ARBA00023049"/>
    </source>
</evidence>
<keyword evidence="2 11" id="KW-0031">Aminopeptidase</keyword>
<dbReference type="Pfam" id="PF17900">
    <property type="entry name" value="Peptidase_M1_N"/>
    <property type="match status" value="1"/>
</dbReference>
<evidence type="ECO:0000256" key="5">
    <source>
        <dbReference type="ARBA" id="ARBA00022801"/>
    </source>
</evidence>
<evidence type="ECO:0000256" key="2">
    <source>
        <dbReference type="ARBA" id="ARBA00022438"/>
    </source>
</evidence>
<dbReference type="GO" id="GO:0006508">
    <property type="term" value="P:proteolysis"/>
    <property type="evidence" value="ECO:0007669"/>
    <property type="project" value="UniProtKB-KW"/>
</dbReference>
<feature type="binding site" evidence="9">
    <location>
        <position position="315"/>
    </location>
    <ligand>
        <name>Zn(2+)</name>
        <dbReference type="ChEBI" id="CHEBI:29105"/>
        <note>catalytic</note>
    </ligand>
</feature>
<proteinExistence type="inferred from homology"/>
<comment type="caution">
    <text evidence="15">The sequence shown here is derived from an EMBL/GenBank/DDBJ whole genome shotgun (WGS) entry which is preliminary data.</text>
</comment>
<dbReference type="InterPro" id="IPR042097">
    <property type="entry name" value="Aminopeptidase_N-like_N_sf"/>
</dbReference>
<dbReference type="GO" id="GO:0043171">
    <property type="term" value="P:peptide catabolic process"/>
    <property type="evidence" value="ECO:0007669"/>
    <property type="project" value="TreeGrafter"/>
</dbReference>
<feature type="binding site" evidence="9">
    <location>
        <position position="319"/>
    </location>
    <ligand>
        <name>Zn(2+)</name>
        <dbReference type="ChEBI" id="CHEBI:29105"/>
        <note>catalytic</note>
    </ligand>
</feature>
<dbReference type="FunFam" id="2.60.40.1730:FF:000002">
    <property type="entry name" value="Aminopeptidase"/>
    <property type="match status" value="1"/>
</dbReference>
<dbReference type="Gene3D" id="2.60.40.1910">
    <property type="match status" value="1"/>
</dbReference>
<dbReference type="InterPro" id="IPR045357">
    <property type="entry name" value="Aminopeptidase_N-like_N"/>
</dbReference>
<dbReference type="InterPro" id="IPR001930">
    <property type="entry name" value="Peptidase_M1"/>
</dbReference>
<dbReference type="Gene3D" id="1.25.50.20">
    <property type="match status" value="1"/>
</dbReference>
<dbReference type="EC" id="3.4.11.-" evidence="11"/>
<dbReference type="Proteomes" id="UP000590412">
    <property type="component" value="Unassembled WGS sequence"/>
</dbReference>
<feature type="domain" description="Peptidase M1 membrane alanine aminopeptidase" evidence="12">
    <location>
        <begin position="245"/>
        <end position="460"/>
    </location>
</feature>